<evidence type="ECO:0000256" key="1">
    <source>
        <dbReference type="PROSITE-ProRule" id="PRU00339"/>
    </source>
</evidence>
<protein>
    <submittedName>
        <fullName evidence="2">Protein containing a tetratricopeptide repeat</fullName>
    </submittedName>
</protein>
<dbReference type="GO" id="GO:0097363">
    <property type="term" value="F:protein O-acetylglucosaminyltransferase activity"/>
    <property type="evidence" value="ECO:0007669"/>
    <property type="project" value="TreeGrafter"/>
</dbReference>
<sequence>MKAETQRKRLERCQKDIDAHPEKATAHYNLGLALTISGRVKQAEETYLKAVELDPSLVKAWVNLGGVRMLHWDFQGCLEANQEAARLQDDLVIAHFNMGQAYLYLNDPENLIRCNKRVLEIERDHPAAHYYAAVGYLATSDLGATERHLGRAIELGHSPTHDFFKAMEKAHTKKFHQQSKTLIEITGEKTPDSNHKEE</sequence>
<dbReference type="SMART" id="SM00028">
    <property type="entry name" value="TPR"/>
    <property type="match status" value="4"/>
</dbReference>
<organism evidence="2">
    <name type="scientific">uncultured sulfate-reducing bacterium</name>
    <dbReference type="NCBI Taxonomy" id="153939"/>
    <lineage>
        <taxon>Bacteria</taxon>
        <taxon>environmental samples</taxon>
    </lineage>
</organism>
<dbReference type="SUPFAM" id="SSF48452">
    <property type="entry name" value="TPR-like"/>
    <property type="match status" value="1"/>
</dbReference>
<dbReference type="Gene3D" id="1.25.40.10">
    <property type="entry name" value="Tetratricopeptide repeat domain"/>
    <property type="match status" value="1"/>
</dbReference>
<accession>Q3IBS5</accession>
<keyword evidence="1" id="KW-0802">TPR repeat</keyword>
<evidence type="ECO:0000313" key="2">
    <source>
        <dbReference type="EMBL" id="CAJ31131.1"/>
    </source>
</evidence>
<gene>
    <name evidence="2" type="ORF">42c90015</name>
</gene>
<dbReference type="PANTHER" id="PTHR44366">
    <property type="entry name" value="UDP-N-ACETYLGLUCOSAMINE--PEPTIDE N-ACETYLGLUCOSAMINYLTRANSFERASE 110 KDA SUBUNIT"/>
    <property type="match status" value="1"/>
</dbReference>
<reference evidence="2" key="1">
    <citation type="journal article" date="2005" name="J. Bacteriol.">
        <title>Clustered genes related to sulfate respiration in uncultured prokaryotes support the theory of their concomitant horizontal transfer.</title>
        <authorList>
            <person name="Mussmann M."/>
            <person name="Richter M."/>
            <person name="Lombardot T."/>
            <person name="Meyerdierks A."/>
            <person name="Kuever J."/>
            <person name="Kube M."/>
            <person name="Glockner F.O."/>
            <person name="Amann R."/>
        </authorList>
    </citation>
    <scope>NUCLEOTIDE SEQUENCE</scope>
</reference>
<dbReference type="EMBL" id="CT025834">
    <property type="protein sequence ID" value="CAJ31131.1"/>
    <property type="molecule type" value="Genomic_DNA"/>
</dbReference>
<dbReference type="PANTHER" id="PTHR44366:SF1">
    <property type="entry name" value="UDP-N-ACETYLGLUCOSAMINE--PEPTIDE N-ACETYLGLUCOSAMINYLTRANSFERASE 110 KDA SUBUNIT"/>
    <property type="match status" value="1"/>
</dbReference>
<dbReference type="PROSITE" id="PS50005">
    <property type="entry name" value="TPR"/>
    <property type="match status" value="1"/>
</dbReference>
<feature type="repeat" description="TPR" evidence="1">
    <location>
        <begin position="24"/>
        <end position="57"/>
    </location>
</feature>
<dbReference type="Pfam" id="PF13181">
    <property type="entry name" value="TPR_8"/>
    <property type="match status" value="1"/>
</dbReference>
<dbReference type="Pfam" id="PF00515">
    <property type="entry name" value="TPR_1"/>
    <property type="match status" value="1"/>
</dbReference>
<name>Q3IBS5_9BACT</name>
<dbReference type="InterPro" id="IPR037919">
    <property type="entry name" value="OGT"/>
</dbReference>
<dbReference type="GO" id="GO:0006493">
    <property type="term" value="P:protein O-linked glycosylation"/>
    <property type="evidence" value="ECO:0007669"/>
    <property type="project" value="InterPro"/>
</dbReference>
<dbReference type="AlphaFoldDB" id="Q3IBS5"/>
<proteinExistence type="predicted"/>
<dbReference type="InterPro" id="IPR019734">
    <property type="entry name" value="TPR_rpt"/>
</dbReference>
<dbReference type="InterPro" id="IPR011990">
    <property type="entry name" value="TPR-like_helical_dom_sf"/>
</dbReference>
<dbReference type="PROSITE" id="PS50293">
    <property type="entry name" value="TPR_REGION"/>
    <property type="match status" value="1"/>
</dbReference>